<protein>
    <submittedName>
        <fullName evidence="3">DUF853 family protein</fullName>
    </submittedName>
</protein>
<comment type="caution">
    <text evidence="3">The sequence shown here is derived from an EMBL/GenBank/DDBJ whole genome shotgun (WGS) entry which is preliminary data.</text>
</comment>
<organism evidence="3 4">
    <name type="scientific">Roseicella aquatilis</name>
    <dbReference type="NCBI Taxonomy" id="2527868"/>
    <lineage>
        <taxon>Bacteria</taxon>
        <taxon>Pseudomonadati</taxon>
        <taxon>Pseudomonadota</taxon>
        <taxon>Alphaproteobacteria</taxon>
        <taxon>Acetobacterales</taxon>
        <taxon>Roseomonadaceae</taxon>
        <taxon>Roseicella</taxon>
    </lineage>
</organism>
<dbReference type="Pfam" id="PF05872">
    <property type="entry name" value="HerA_C"/>
    <property type="match status" value="1"/>
</dbReference>
<dbReference type="PANTHER" id="PTHR30121:SF6">
    <property type="entry name" value="SLR6007 PROTEIN"/>
    <property type="match status" value="1"/>
</dbReference>
<dbReference type="AlphaFoldDB" id="A0A4R4DAX4"/>
<dbReference type="PANTHER" id="PTHR30121">
    <property type="entry name" value="UNCHARACTERIZED PROTEIN YJGR-RELATED"/>
    <property type="match status" value="1"/>
</dbReference>
<dbReference type="InterPro" id="IPR027417">
    <property type="entry name" value="P-loop_NTPase"/>
</dbReference>
<dbReference type="Gene3D" id="3.40.50.300">
    <property type="entry name" value="P-loop containing nucleotide triphosphate hydrolases"/>
    <property type="match status" value="2"/>
</dbReference>
<evidence type="ECO:0000259" key="2">
    <source>
        <dbReference type="Pfam" id="PF05872"/>
    </source>
</evidence>
<dbReference type="InterPro" id="IPR033186">
    <property type="entry name" value="HerA_C"/>
</dbReference>
<proteinExistence type="predicted"/>
<evidence type="ECO:0000313" key="4">
    <source>
        <dbReference type="Proteomes" id="UP000295023"/>
    </source>
</evidence>
<dbReference type="EMBL" id="SKBM01000018">
    <property type="protein sequence ID" value="TCZ57795.1"/>
    <property type="molecule type" value="Genomic_DNA"/>
</dbReference>
<gene>
    <name evidence="3" type="ORF">EXY23_17685</name>
</gene>
<dbReference type="RefSeq" id="WP_132292354.1">
    <property type="nucleotide sequence ID" value="NZ_SKBM01000018.1"/>
</dbReference>
<dbReference type="OrthoDB" id="9758751at2"/>
<feature type="region of interest" description="Disordered" evidence="1">
    <location>
        <begin position="451"/>
        <end position="522"/>
    </location>
</feature>
<feature type="domain" description="Helicase HerA-like C-terminal" evidence="2">
    <location>
        <begin position="11"/>
        <end position="428"/>
    </location>
</feature>
<name>A0A4R4DAX4_9PROT</name>
<sequence>MADGILIGRGDRPCELLLSRANRHGLVAGATGTGKTVTLQVMAEAFSRAGVPVFCADIKGDLSGIAAPGRPNPKMEARARELGEADFAYEASPVVFWDVFGQQGHPLRATVAEMGPLLLSRMLELNDTQEGVLNIAFKVADDDGLLLLDFKDLRAILAHVAERAEELRDHYGQVSKTTIGTIQRRLLVLEQAGGAQFFGEPALDLKDLMLVTPEGRGAVNVLAADKLIHSPRLYATFLLCLLSELFEGLPEVGDPEKPKLVFFFDEAHLLFRDAPRALVEKVEQVVRLIRSKGVGIYFVTQNPLDLPATVLGQLGNRVQHALRAFTPAEQRAVRAAAETFRPNPKLKVEDAITHLAVGEALVSFLEADGTPGIVERARIVPPRGRIGPLTAEERAEVMKRSPLAGHYDTPVDRESAYERLAGRATAAPVGGPWSTGPAPVRNDDPWGGVVVPPRPVPEAPARSGRIPRTSRRDAPGPWGGEPGQGGAPGGGWGDVLGQVLTGGGGRRESPLESMAKSVARSMGSTVGRQIVRGVLGSILKR</sequence>
<evidence type="ECO:0000313" key="3">
    <source>
        <dbReference type="EMBL" id="TCZ57795.1"/>
    </source>
</evidence>
<keyword evidence="4" id="KW-1185">Reference proteome</keyword>
<dbReference type="Proteomes" id="UP000295023">
    <property type="component" value="Unassembled WGS sequence"/>
</dbReference>
<dbReference type="SUPFAM" id="SSF52540">
    <property type="entry name" value="P-loop containing nucleoside triphosphate hydrolases"/>
    <property type="match status" value="1"/>
</dbReference>
<accession>A0A4R4DAX4</accession>
<dbReference type="InterPro" id="IPR051162">
    <property type="entry name" value="T4SS_component"/>
</dbReference>
<reference evidence="3 4" key="1">
    <citation type="submission" date="2019-03" db="EMBL/GenBank/DDBJ databases">
        <title>Paracraurococcus aquatilis NE82 genome sequence.</title>
        <authorList>
            <person name="Zhao Y."/>
            <person name="Du Z."/>
        </authorList>
    </citation>
    <scope>NUCLEOTIDE SEQUENCE [LARGE SCALE GENOMIC DNA]</scope>
    <source>
        <strain evidence="3 4">NE82</strain>
    </source>
</reference>
<evidence type="ECO:0000256" key="1">
    <source>
        <dbReference type="SAM" id="MobiDB-lite"/>
    </source>
</evidence>
<feature type="compositionally biased region" description="Gly residues" evidence="1">
    <location>
        <begin position="477"/>
        <end position="504"/>
    </location>
</feature>